<dbReference type="CDD" id="cd00093">
    <property type="entry name" value="HTH_XRE"/>
    <property type="match status" value="1"/>
</dbReference>
<dbReference type="RefSeq" id="WP_077847142.1">
    <property type="nucleotide sequence ID" value="NZ_LZZM01000132.1"/>
</dbReference>
<dbReference type="Pfam" id="PF13443">
    <property type="entry name" value="HTH_26"/>
    <property type="match status" value="1"/>
</dbReference>
<gene>
    <name evidence="2" type="ORF">CLPUN_19940</name>
</gene>
<dbReference type="SMART" id="SM00530">
    <property type="entry name" value="HTH_XRE"/>
    <property type="match status" value="1"/>
</dbReference>
<dbReference type="EMBL" id="LZZM01000132">
    <property type="protein sequence ID" value="OOM78135.1"/>
    <property type="molecule type" value="Genomic_DNA"/>
</dbReference>
<dbReference type="PROSITE" id="PS50943">
    <property type="entry name" value="HTH_CROC1"/>
    <property type="match status" value="1"/>
</dbReference>
<dbReference type="Gene3D" id="1.10.260.40">
    <property type="entry name" value="lambda repressor-like DNA-binding domains"/>
    <property type="match status" value="1"/>
</dbReference>
<evidence type="ECO:0000313" key="3">
    <source>
        <dbReference type="Proteomes" id="UP000190890"/>
    </source>
</evidence>
<accession>A0A1S8TL24</accession>
<comment type="caution">
    <text evidence="2">The sequence shown here is derived from an EMBL/GenBank/DDBJ whole genome shotgun (WGS) entry which is preliminary data.</text>
</comment>
<dbReference type="InterPro" id="IPR001387">
    <property type="entry name" value="Cro/C1-type_HTH"/>
</dbReference>
<reference evidence="2 3" key="1">
    <citation type="submission" date="2016-05" db="EMBL/GenBank/DDBJ databases">
        <title>Microbial solvent formation.</title>
        <authorList>
            <person name="Poehlein A."/>
            <person name="Montoya Solano J.D."/>
            <person name="Flitsch S."/>
            <person name="Krabben P."/>
            <person name="Duerre P."/>
            <person name="Daniel R."/>
        </authorList>
    </citation>
    <scope>NUCLEOTIDE SEQUENCE [LARGE SCALE GENOMIC DNA]</scope>
    <source>
        <strain evidence="2 3">DSM 2619</strain>
    </source>
</reference>
<dbReference type="AlphaFoldDB" id="A0A1S8TL24"/>
<name>A0A1S8TL24_9CLOT</name>
<sequence>MNNEINILGINVKRFRKSNGISRKQLSIATQIDSLVLYEIECGDIENVSPNDLEKIARALDVSTLTLLGENVNVCEYINKLIYHIDYELKINNDSLTDDQKHMITTSLQSIINSIKYPEHNS</sequence>
<feature type="domain" description="HTH cro/C1-type" evidence="1">
    <location>
        <begin position="12"/>
        <end position="67"/>
    </location>
</feature>
<dbReference type="GO" id="GO:0003677">
    <property type="term" value="F:DNA binding"/>
    <property type="evidence" value="ECO:0007669"/>
    <property type="project" value="InterPro"/>
</dbReference>
<evidence type="ECO:0000259" key="1">
    <source>
        <dbReference type="PROSITE" id="PS50943"/>
    </source>
</evidence>
<keyword evidence="3" id="KW-1185">Reference proteome</keyword>
<dbReference type="SUPFAM" id="SSF47413">
    <property type="entry name" value="lambda repressor-like DNA-binding domains"/>
    <property type="match status" value="1"/>
</dbReference>
<evidence type="ECO:0000313" key="2">
    <source>
        <dbReference type="EMBL" id="OOM78135.1"/>
    </source>
</evidence>
<dbReference type="OrthoDB" id="1954264at2"/>
<organism evidence="2 3">
    <name type="scientific">Clostridium puniceum</name>
    <dbReference type="NCBI Taxonomy" id="29367"/>
    <lineage>
        <taxon>Bacteria</taxon>
        <taxon>Bacillati</taxon>
        <taxon>Bacillota</taxon>
        <taxon>Clostridia</taxon>
        <taxon>Eubacteriales</taxon>
        <taxon>Clostridiaceae</taxon>
        <taxon>Clostridium</taxon>
    </lineage>
</organism>
<dbReference type="Proteomes" id="UP000190890">
    <property type="component" value="Unassembled WGS sequence"/>
</dbReference>
<dbReference type="InterPro" id="IPR010982">
    <property type="entry name" value="Lambda_DNA-bd_dom_sf"/>
</dbReference>
<proteinExistence type="predicted"/>
<protein>
    <submittedName>
        <fullName evidence="2">Anaerobic benzoate catabolism transcriptional regulator</fullName>
    </submittedName>
</protein>